<keyword evidence="4" id="KW-1185">Reference proteome</keyword>
<dbReference type="RefSeq" id="WP_094359653.1">
    <property type="nucleotide sequence ID" value="NZ_NMVK01000026.1"/>
</dbReference>
<evidence type="ECO:0000313" key="3">
    <source>
        <dbReference type="EMBL" id="OYO13311.1"/>
    </source>
</evidence>
<organism evidence="3 4">
    <name type="scientific">Enemella evansiae</name>
    <dbReference type="NCBI Taxonomy" id="2016499"/>
    <lineage>
        <taxon>Bacteria</taxon>
        <taxon>Bacillati</taxon>
        <taxon>Actinomycetota</taxon>
        <taxon>Actinomycetes</taxon>
        <taxon>Propionibacteriales</taxon>
        <taxon>Propionibacteriaceae</taxon>
        <taxon>Enemella</taxon>
    </lineage>
</organism>
<feature type="signal peptide" evidence="2">
    <location>
        <begin position="1"/>
        <end position="27"/>
    </location>
</feature>
<dbReference type="EMBL" id="NMVO01000013">
    <property type="protein sequence ID" value="OYO13311.1"/>
    <property type="molecule type" value="Genomic_DNA"/>
</dbReference>
<keyword evidence="2" id="KW-0732">Signal</keyword>
<gene>
    <name evidence="3" type="ORF">CGZ94_09995</name>
</gene>
<sequence length="193" mass="19433">MLRSKLLAASLAGGLAFSGAYALSAQAAPTPTPKPSAASTPDQNLPISKDRIGAKRAGGEAGISDMTSDKPSYAAGENYTLTVEVTTNTDGAYVVNYSKVTGATCQGSGSTTVTFSGLNGKPASKTTSFTCTINRFPVNGTVTLQTPKGVEELGGPVDYTIGGSLPGTPTPTKKPTKKPTEKPSTGGLANTGV</sequence>
<proteinExistence type="predicted"/>
<feature type="region of interest" description="Disordered" evidence="1">
    <location>
        <begin position="28"/>
        <end position="69"/>
    </location>
</feature>
<accession>A0A255GCM0</accession>
<name>A0A255GCM0_9ACTN</name>
<evidence type="ECO:0000256" key="2">
    <source>
        <dbReference type="SAM" id="SignalP"/>
    </source>
</evidence>
<feature type="compositionally biased region" description="Low complexity" evidence="1">
    <location>
        <begin position="28"/>
        <end position="41"/>
    </location>
</feature>
<comment type="caution">
    <text evidence="3">The sequence shown here is derived from an EMBL/GenBank/DDBJ whole genome shotgun (WGS) entry which is preliminary data.</text>
</comment>
<reference evidence="3 4" key="1">
    <citation type="submission" date="2017-07" db="EMBL/GenBank/DDBJ databases">
        <title>Draft whole genome sequences of clinical Proprionibacteriaceae strains.</title>
        <authorList>
            <person name="Bernier A.-M."/>
            <person name="Bernard K."/>
            <person name="Domingo M.-C."/>
        </authorList>
    </citation>
    <scope>NUCLEOTIDE SEQUENCE [LARGE SCALE GENOMIC DNA]</scope>
    <source>
        <strain evidence="3 4">NML 030167</strain>
    </source>
</reference>
<evidence type="ECO:0000256" key="1">
    <source>
        <dbReference type="SAM" id="MobiDB-lite"/>
    </source>
</evidence>
<evidence type="ECO:0000313" key="4">
    <source>
        <dbReference type="Proteomes" id="UP000215896"/>
    </source>
</evidence>
<feature type="region of interest" description="Disordered" evidence="1">
    <location>
        <begin position="147"/>
        <end position="193"/>
    </location>
</feature>
<dbReference type="AlphaFoldDB" id="A0A255GCM0"/>
<dbReference type="OrthoDB" id="9990996at2"/>
<feature type="chain" id="PRO_5013168953" evidence="2">
    <location>
        <begin position="28"/>
        <end position="193"/>
    </location>
</feature>
<protein>
    <submittedName>
        <fullName evidence="3">Uncharacterized protein</fullName>
    </submittedName>
</protein>
<feature type="compositionally biased region" description="Low complexity" evidence="1">
    <location>
        <begin position="162"/>
        <end position="173"/>
    </location>
</feature>
<dbReference type="Proteomes" id="UP000215896">
    <property type="component" value="Unassembled WGS sequence"/>
</dbReference>